<proteinExistence type="predicted"/>
<evidence type="ECO:0000313" key="6">
    <source>
        <dbReference type="Proteomes" id="UP000488956"/>
    </source>
</evidence>
<evidence type="ECO:0000313" key="1">
    <source>
        <dbReference type="EMBL" id="KAE9096444.1"/>
    </source>
</evidence>
<dbReference type="EMBL" id="QXGD01001162">
    <property type="protein sequence ID" value="KAE9213081.1"/>
    <property type="molecule type" value="Genomic_DNA"/>
</dbReference>
<protein>
    <submittedName>
        <fullName evidence="3">Uncharacterized protein</fullName>
    </submittedName>
</protein>
<evidence type="ECO:0000313" key="3">
    <source>
        <dbReference type="EMBL" id="KAE9297835.1"/>
    </source>
</evidence>
<evidence type="ECO:0000313" key="2">
    <source>
        <dbReference type="EMBL" id="KAE9213081.1"/>
    </source>
</evidence>
<accession>A0A6A4D005</accession>
<dbReference type="Proteomes" id="UP000437068">
    <property type="component" value="Unassembled WGS sequence"/>
</dbReference>
<dbReference type="EMBL" id="QXGE01001100">
    <property type="protein sequence ID" value="KAE9297835.1"/>
    <property type="molecule type" value="Genomic_DNA"/>
</dbReference>
<comment type="caution">
    <text evidence="3">The sequence shown here is derived from an EMBL/GenBank/DDBJ whole genome shotgun (WGS) entry which is preliminary data.</text>
</comment>
<dbReference type="Proteomes" id="UP000488956">
    <property type="component" value="Unassembled WGS sequence"/>
</dbReference>
<evidence type="ECO:0000313" key="5">
    <source>
        <dbReference type="Proteomes" id="UP000440367"/>
    </source>
</evidence>
<evidence type="ECO:0000313" key="4">
    <source>
        <dbReference type="Proteomes" id="UP000437068"/>
    </source>
</evidence>
<dbReference type="AlphaFoldDB" id="A0A6A4D005"/>
<gene>
    <name evidence="3" type="ORF">PF001_g16208</name>
    <name evidence="2" type="ORF">PF002_g18065</name>
    <name evidence="1" type="ORF">PF010_g16343</name>
</gene>
<dbReference type="Proteomes" id="UP000440367">
    <property type="component" value="Unassembled WGS sequence"/>
</dbReference>
<sequence length="73" mass="8256">MYRYLACSIAACPVWSCWTIANGRLSIHFKYLEPSGFNRFEAERAWSSSRGDFHMNSTDAVSRSCLRIDGVGC</sequence>
<name>A0A6A4D005_9STRA</name>
<reference evidence="4 5" key="1">
    <citation type="submission" date="2018-08" db="EMBL/GenBank/DDBJ databases">
        <title>Genomic investigation of the strawberry pathogen Phytophthora fragariae indicates pathogenicity is determined by transcriptional variation in three key races.</title>
        <authorList>
            <person name="Adams T.M."/>
            <person name="Armitage A.D."/>
            <person name="Sobczyk M.K."/>
            <person name="Bates H.J."/>
            <person name="Dunwell J.M."/>
            <person name="Nellist C.F."/>
            <person name="Harrison R.J."/>
        </authorList>
    </citation>
    <scope>NUCLEOTIDE SEQUENCE [LARGE SCALE GENOMIC DNA]</scope>
    <source>
        <strain evidence="3 4">A4</strain>
        <strain evidence="2 5">BC-1</strain>
        <strain evidence="1 6">ONT-3</strain>
    </source>
</reference>
<organism evidence="3 4">
    <name type="scientific">Phytophthora fragariae</name>
    <dbReference type="NCBI Taxonomy" id="53985"/>
    <lineage>
        <taxon>Eukaryota</taxon>
        <taxon>Sar</taxon>
        <taxon>Stramenopiles</taxon>
        <taxon>Oomycota</taxon>
        <taxon>Peronosporomycetes</taxon>
        <taxon>Peronosporales</taxon>
        <taxon>Peronosporaceae</taxon>
        <taxon>Phytophthora</taxon>
    </lineage>
</organism>
<dbReference type="EMBL" id="QXFX01001114">
    <property type="protein sequence ID" value="KAE9096444.1"/>
    <property type="molecule type" value="Genomic_DNA"/>
</dbReference>